<reference evidence="2" key="1">
    <citation type="submission" date="2018-05" db="EMBL/GenBank/DDBJ databases">
        <authorList>
            <person name="Lanie J.A."/>
            <person name="Ng W.-L."/>
            <person name="Kazmierczak K.M."/>
            <person name="Andrzejewski T.M."/>
            <person name="Davidsen T.M."/>
            <person name="Wayne K.J."/>
            <person name="Tettelin H."/>
            <person name="Glass J.I."/>
            <person name="Rusch D."/>
            <person name="Podicherti R."/>
            <person name="Tsui H.-C.T."/>
            <person name="Winkler M.E."/>
        </authorList>
    </citation>
    <scope>NUCLEOTIDE SEQUENCE</scope>
</reference>
<accession>A0A382HUQ3</accession>
<gene>
    <name evidence="2" type="ORF">METZ01_LOCUS243763</name>
</gene>
<name>A0A382HUQ3_9ZZZZ</name>
<sequence length="459" mass="49617">MHNRTDAPVNLDGFGLSDDPAEPFKWRLPNVAMAPDEHLLVFASGKDRHMLRKPSTTPPPSIPGLRLWLDAADRDSLTVDAEGRVSRWQSATGVTAAQTDTARQPLRASDPLSGLPVLRFDGLDDWLSFQLLNDVRTVFVVAREGANATRSFRAVLGEAGTADFTRGGDRILYYHPHSGFAGEDSVVRINGSPVNPTAARWPGSLCLVTSVAARRLQASLIGSDRFVPDRNWHGDVAEVLVYNRRLSDAEIDSVEAWLKAKWVLPAAALHANFKLGDGDNSMTLTEPLGQRISTLSLPPCPPDATIGVPPDAPGQALFARPTPGAANVAKPHNGWAGEPRLAKPSGVYGRPVDLQITPPDSLSEVRYTLDGSVPGPEARRYTGPLRLAKPTVVRVRAFRDSHLPGPVVTASYLIGDPGHFPVVSISTAPGNLFDSDLGIYTADNTGREWERPAYFEGFE</sequence>
<organism evidence="2">
    <name type="scientific">marine metagenome</name>
    <dbReference type="NCBI Taxonomy" id="408172"/>
    <lineage>
        <taxon>unclassified sequences</taxon>
        <taxon>metagenomes</taxon>
        <taxon>ecological metagenomes</taxon>
    </lineage>
</organism>
<dbReference type="AlphaFoldDB" id="A0A382HUQ3"/>
<proteinExistence type="predicted"/>
<protein>
    <recommendedName>
        <fullName evidence="1">GH29D-like beta-sandwich domain-containing protein</fullName>
    </recommendedName>
</protein>
<dbReference type="EMBL" id="UINC01063356">
    <property type="protein sequence ID" value="SVB90909.1"/>
    <property type="molecule type" value="Genomic_DNA"/>
</dbReference>
<evidence type="ECO:0000313" key="2">
    <source>
        <dbReference type="EMBL" id="SVB90909.1"/>
    </source>
</evidence>
<evidence type="ECO:0000259" key="1">
    <source>
        <dbReference type="Pfam" id="PF13290"/>
    </source>
</evidence>
<feature type="non-terminal residue" evidence="2">
    <location>
        <position position="459"/>
    </location>
</feature>
<feature type="domain" description="GH29D-like beta-sandwich" evidence="1">
    <location>
        <begin position="344"/>
        <end position="408"/>
    </location>
</feature>
<dbReference type="InterPro" id="IPR059177">
    <property type="entry name" value="GH29D-like_dom"/>
</dbReference>
<dbReference type="Pfam" id="PF13290">
    <property type="entry name" value="CHB_HEX_C_1"/>
    <property type="match status" value="1"/>
</dbReference>